<gene>
    <name evidence="1" type="ORF">JCM17207_08430</name>
</gene>
<accession>A0AA37IXM4</accession>
<keyword evidence="2" id="KW-1185">Reference proteome</keyword>
<dbReference type="Gene3D" id="3.40.630.30">
    <property type="match status" value="1"/>
</dbReference>
<reference evidence="1" key="1">
    <citation type="journal article" date="2022" name="Int. J. Syst. Evol. Microbiol.">
        <title>Genome-based, phenotypic and chemotaxonomic classification of Faecalibacterium strains: proposal of three novel species Faecalibacterium duncaniae sp. nov., Faecalibacterium hattorii sp. nov. and Faecalibacterium gallinarum sp. nov. .</title>
        <authorList>
            <person name="Sakamoto M."/>
            <person name="Sakurai N."/>
            <person name="Tanno H."/>
            <person name="Iino T."/>
            <person name="Ohkuma M."/>
            <person name="Endo A."/>
        </authorList>
    </citation>
    <scope>NUCLEOTIDE SEQUENCE</scope>
    <source>
        <strain evidence="1">JCM 17207</strain>
    </source>
</reference>
<dbReference type="EMBL" id="BQKV01000027">
    <property type="protein sequence ID" value="GJN64218.1"/>
    <property type="molecule type" value="Genomic_DNA"/>
</dbReference>
<name>A0AA37IXM4_9FIRM</name>
<dbReference type="RefSeq" id="WP_238316451.1">
    <property type="nucleotide sequence ID" value="NZ_BQKV01000027.1"/>
</dbReference>
<proteinExistence type="predicted"/>
<dbReference type="Proteomes" id="UP001055185">
    <property type="component" value="Unassembled WGS sequence"/>
</dbReference>
<evidence type="ECO:0000313" key="2">
    <source>
        <dbReference type="Proteomes" id="UP001055185"/>
    </source>
</evidence>
<sequence length="162" mass="18312">MFRGANRFEIDRIMKVYDRARALMAESGNPSQWGDNYPSREMIEKDIQSNRLFVYTVNGQMEAVFAFILGQDPTYAVIEDGAWLSDCPYGTIHRLASAGLHPHAADAVIAWCQERCESLRADTHADNKAMQHILEKNGFVRCGIIHVANGSPRIAYQKLPQR</sequence>
<dbReference type="InterPro" id="IPR016181">
    <property type="entry name" value="Acyl_CoA_acyltransferase"/>
</dbReference>
<organism evidence="1 2">
    <name type="scientific">Faecalibacterium gallinarum</name>
    <dbReference type="NCBI Taxonomy" id="2903556"/>
    <lineage>
        <taxon>Bacteria</taxon>
        <taxon>Bacillati</taxon>
        <taxon>Bacillota</taxon>
        <taxon>Clostridia</taxon>
        <taxon>Eubacteriales</taxon>
        <taxon>Oscillospiraceae</taxon>
        <taxon>Faecalibacterium</taxon>
    </lineage>
</organism>
<protein>
    <submittedName>
        <fullName evidence="1">Acetyltransferase</fullName>
    </submittedName>
</protein>
<dbReference type="AlphaFoldDB" id="A0AA37IXM4"/>
<comment type="caution">
    <text evidence="1">The sequence shown here is derived from an EMBL/GenBank/DDBJ whole genome shotgun (WGS) entry which is preliminary data.</text>
</comment>
<dbReference type="SUPFAM" id="SSF55729">
    <property type="entry name" value="Acyl-CoA N-acyltransferases (Nat)"/>
    <property type="match status" value="1"/>
</dbReference>
<evidence type="ECO:0000313" key="1">
    <source>
        <dbReference type="EMBL" id="GJN64218.1"/>
    </source>
</evidence>